<evidence type="ECO:0000313" key="3">
    <source>
        <dbReference type="Proteomes" id="UP000324222"/>
    </source>
</evidence>
<sequence>MFANAETIDKDTIPEAKNDRKQLQHLNRFCSTVWAPGVVGRPVSGGQPEVPRAERAAASHGAPPQE</sequence>
<feature type="region of interest" description="Disordered" evidence="1">
    <location>
        <begin position="40"/>
        <end position="66"/>
    </location>
</feature>
<dbReference type="AlphaFoldDB" id="A0A5B7GKH6"/>
<evidence type="ECO:0000256" key="1">
    <source>
        <dbReference type="SAM" id="MobiDB-lite"/>
    </source>
</evidence>
<protein>
    <submittedName>
        <fullName evidence="2">Uncharacterized protein</fullName>
    </submittedName>
</protein>
<dbReference type="Proteomes" id="UP000324222">
    <property type="component" value="Unassembled WGS sequence"/>
</dbReference>
<dbReference type="EMBL" id="VSRR010015089">
    <property type="protein sequence ID" value="MPC57797.1"/>
    <property type="molecule type" value="Genomic_DNA"/>
</dbReference>
<name>A0A5B7GKH6_PORTR</name>
<accession>A0A5B7GKH6</accession>
<organism evidence="2 3">
    <name type="scientific">Portunus trituberculatus</name>
    <name type="common">Swimming crab</name>
    <name type="synonym">Neptunus trituberculatus</name>
    <dbReference type="NCBI Taxonomy" id="210409"/>
    <lineage>
        <taxon>Eukaryota</taxon>
        <taxon>Metazoa</taxon>
        <taxon>Ecdysozoa</taxon>
        <taxon>Arthropoda</taxon>
        <taxon>Crustacea</taxon>
        <taxon>Multicrustacea</taxon>
        <taxon>Malacostraca</taxon>
        <taxon>Eumalacostraca</taxon>
        <taxon>Eucarida</taxon>
        <taxon>Decapoda</taxon>
        <taxon>Pleocyemata</taxon>
        <taxon>Brachyura</taxon>
        <taxon>Eubrachyura</taxon>
        <taxon>Portunoidea</taxon>
        <taxon>Portunidae</taxon>
        <taxon>Portuninae</taxon>
        <taxon>Portunus</taxon>
    </lineage>
</organism>
<keyword evidence="3" id="KW-1185">Reference proteome</keyword>
<gene>
    <name evidence="2" type="ORF">E2C01_051785</name>
</gene>
<proteinExistence type="predicted"/>
<evidence type="ECO:0000313" key="2">
    <source>
        <dbReference type="EMBL" id="MPC57797.1"/>
    </source>
</evidence>
<reference evidence="2 3" key="1">
    <citation type="submission" date="2019-05" db="EMBL/GenBank/DDBJ databases">
        <title>Another draft genome of Portunus trituberculatus and its Hox gene families provides insights of decapod evolution.</title>
        <authorList>
            <person name="Jeong J.-H."/>
            <person name="Song I."/>
            <person name="Kim S."/>
            <person name="Choi T."/>
            <person name="Kim D."/>
            <person name="Ryu S."/>
            <person name="Kim W."/>
        </authorList>
    </citation>
    <scope>NUCLEOTIDE SEQUENCE [LARGE SCALE GENOMIC DNA]</scope>
    <source>
        <tissue evidence="2">Muscle</tissue>
    </source>
</reference>
<comment type="caution">
    <text evidence="2">The sequence shown here is derived from an EMBL/GenBank/DDBJ whole genome shotgun (WGS) entry which is preliminary data.</text>
</comment>